<sequence length="235" mass="26103">MPSRIFLIRNGETEWSLKQQHTGSIEIPLTPNGEKQVQNTAAQFVGDGVDSNKLIQRCRIGRVYCSPRFRARQTLALLNLGANAEDEPAHADPGIIITDLRREWDYGVYEGLTPSAVREIRTLKGLDQIRSWNIWKDGCEGGESPQEVSARLDRLISEIQQFLGSQSYDVRGGEPRDVDIVCVAHGHILSALALRWAEQPLENGMRLLTETAGVGTLCYDHDSVDEPAVMLGARP</sequence>
<accession>A0A5N7BQ37</accession>
<keyword evidence="2" id="KW-1185">Reference proteome</keyword>
<protein>
    <submittedName>
        <fullName evidence="1">Histidine phosphatase superfamily</fullName>
    </submittedName>
</protein>
<dbReference type="CDD" id="cd07067">
    <property type="entry name" value="HP_PGM_like"/>
    <property type="match status" value="1"/>
</dbReference>
<dbReference type="Proteomes" id="UP000326198">
    <property type="component" value="Unassembled WGS sequence"/>
</dbReference>
<dbReference type="InterPro" id="IPR013078">
    <property type="entry name" value="His_Pase_superF_clade-1"/>
</dbReference>
<dbReference type="GO" id="GO:0050278">
    <property type="term" value="F:sedoheptulose-bisphosphatase activity"/>
    <property type="evidence" value="ECO:0007669"/>
    <property type="project" value="TreeGrafter"/>
</dbReference>
<reference evidence="1 2" key="1">
    <citation type="submission" date="2019-04" db="EMBL/GenBank/DDBJ databases">
        <title>Friends and foes A comparative genomics studyof 23 Aspergillus species from section Flavi.</title>
        <authorList>
            <consortium name="DOE Joint Genome Institute"/>
            <person name="Kjaerbolling I."/>
            <person name="Vesth T."/>
            <person name="Frisvad J.C."/>
            <person name="Nybo J.L."/>
            <person name="Theobald S."/>
            <person name="Kildgaard S."/>
            <person name="Isbrandt T."/>
            <person name="Kuo A."/>
            <person name="Sato A."/>
            <person name="Lyhne E.K."/>
            <person name="Kogle M.E."/>
            <person name="Wiebenga A."/>
            <person name="Kun R.S."/>
            <person name="Lubbers R.J."/>
            <person name="Makela M.R."/>
            <person name="Barry K."/>
            <person name="Chovatia M."/>
            <person name="Clum A."/>
            <person name="Daum C."/>
            <person name="Haridas S."/>
            <person name="He G."/>
            <person name="LaButti K."/>
            <person name="Lipzen A."/>
            <person name="Mondo S."/>
            <person name="Riley R."/>
            <person name="Salamov A."/>
            <person name="Simmons B.A."/>
            <person name="Magnuson J.K."/>
            <person name="Henrissat B."/>
            <person name="Mortensen U.H."/>
            <person name="Larsen T.O."/>
            <person name="Devries R.P."/>
            <person name="Grigoriev I.V."/>
            <person name="Machida M."/>
            <person name="Baker S.E."/>
            <person name="Andersen M.R."/>
        </authorList>
    </citation>
    <scope>NUCLEOTIDE SEQUENCE [LARGE SCALE GENOMIC DNA]</scope>
    <source>
        <strain evidence="1 2">IBT 29228</strain>
    </source>
</reference>
<dbReference type="PANTHER" id="PTHR48100:SF15">
    <property type="entry name" value="SEDOHEPTULOSE 1,7-BISPHOSPHATASE"/>
    <property type="match status" value="1"/>
</dbReference>
<name>A0A5N7BQ37_9EURO</name>
<dbReference type="InterPro" id="IPR029033">
    <property type="entry name" value="His_PPase_superfam"/>
</dbReference>
<dbReference type="Gene3D" id="3.40.50.1240">
    <property type="entry name" value="Phosphoglycerate mutase-like"/>
    <property type="match status" value="1"/>
</dbReference>
<dbReference type="OrthoDB" id="4818801at2759"/>
<evidence type="ECO:0000313" key="1">
    <source>
        <dbReference type="EMBL" id="KAE8383900.1"/>
    </source>
</evidence>
<evidence type="ECO:0000313" key="2">
    <source>
        <dbReference type="Proteomes" id="UP000326198"/>
    </source>
</evidence>
<dbReference type="SMART" id="SM00855">
    <property type="entry name" value="PGAM"/>
    <property type="match status" value="1"/>
</dbReference>
<dbReference type="InterPro" id="IPR050275">
    <property type="entry name" value="PGM_Phosphatase"/>
</dbReference>
<organism evidence="1 2">
    <name type="scientific">Aspergillus bertholletiae</name>
    <dbReference type="NCBI Taxonomy" id="1226010"/>
    <lineage>
        <taxon>Eukaryota</taxon>
        <taxon>Fungi</taxon>
        <taxon>Dikarya</taxon>
        <taxon>Ascomycota</taxon>
        <taxon>Pezizomycotina</taxon>
        <taxon>Eurotiomycetes</taxon>
        <taxon>Eurotiomycetidae</taxon>
        <taxon>Eurotiales</taxon>
        <taxon>Aspergillaceae</taxon>
        <taxon>Aspergillus</taxon>
        <taxon>Aspergillus subgen. Circumdati</taxon>
    </lineage>
</organism>
<dbReference type="EMBL" id="ML736153">
    <property type="protein sequence ID" value="KAE8383900.1"/>
    <property type="molecule type" value="Genomic_DNA"/>
</dbReference>
<proteinExistence type="predicted"/>
<dbReference type="Pfam" id="PF00300">
    <property type="entry name" value="His_Phos_1"/>
    <property type="match status" value="1"/>
</dbReference>
<dbReference type="GO" id="GO:0046390">
    <property type="term" value="P:ribose phosphate biosynthetic process"/>
    <property type="evidence" value="ECO:0007669"/>
    <property type="project" value="TreeGrafter"/>
</dbReference>
<dbReference type="AlphaFoldDB" id="A0A5N7BQ37"/>
<dbReference type="SUPFAM" id="SSF53254">
    <property type="entry name" value="Phosphoglycerate mutase-like"/>
    <property type="match status" value="1"/>
</dbReference>
<gene>
    <name evidence="1" type="ORF">BDV26DRAFT_299329</name>
</gene>
<dbReference type="PANTHER" id="PTHR48100">
    <property type="entry name" value="BROAD-SPECIFICITY PHOSPHATASE YOR283W-RELATED"/>
    <property type="match status" value="1"/>
</dbReference>